<feature type="region of interest" description="Disordered" evidence="1">
    <location>
        <begin position="2352"/>
        <end position="2374"/>
    </location>
</feature>
<feature type="compositionally biased region" description="Basic and acidic residues" evidence="1">
    <location>
        <begin position="2419"/>
        <end position="2430"/>
    </location>
</feature>
<feature type="region of interest" description="Disordered" evidence="1">
    <location>
        <begin position="147"/>
        <end position="262"/>
    </location>
</feature>
<feature type="compositionally biased region" description="Basic and acidic residues" evidence="1">
    <location>
        <begin position="1721"/>
        <end position="1736"/>
    </location>
</feature>
<feature type="region of interest" description="Disordered" evidence="1">
    <location>
        <begin position="721"/>
        <end position="740"/>
    </location>
</feature>
<feature type="domain" description="cDENN" evidence="2">
    <location>
        <begin position="2005"/>
        <end position="2068"/>
    </location>
</feature>
<gene>
    <name evidence="3" type="ORF">PHYPSEUDO_008061</name>
</gene>
<dbReference type="InterPro" id="IPR001194">
    <property type="entry name" value="cDENN_dom"/>
</dbReference>
<dbReference type="OrthoDB" id="64012at2759"/>
<feature type="region of interest" description="Disordered" evidence="1">
    <location>
        <begin position="296"/>
        <end position="328"/>
    </location>
</feature>
<protein>
    <recommendedName>
        <fullName evidence="2">cDENN domain-containing protein</fullName>
    </recommendedName>
</protein>
<comment type="caution">
    <text evidence="3">The sequence shown here is derived from an EMBL/GenBank/DDBJ whole genome shotgun (WGS) entry which is preliminary data.</text>
</comment>
<evidence type="ECO:0000313" key="3">
    <source>
        <dbReference type="EMBL" id="KAG7379843.1"/>
    </source>
</evidence>
<feature type="compositionally biased region" description="Low complexity" evidence="1">
    <location>
        <begin position="79"/>
        <end position="91"/>
    </location>
</feature>
<feature type="region of interest" description="Disordered" evidence="1">
    <location>
        <begin position="2405"/>
        <end position="2482"/>
    </location>
</feature>
<feature type="compositionally biased region" description="Polar residues" evidence="1">
    <location>
        <begin position="1624"/>
        <end position="1633"/>
    </location>
</feature>
<feature type="region of interest" description="Disordered" evidence="1">
    <location>
        <begin position="2108"/>
        <end position="2146"/>
    </location>
</feature>
<feature type="compositionally biased region" description="Low complexity" evidence="1">
    <location>
        <begin position="2110"/>
        <end position="2139"/>
    </location>
</feature>
<feature type="region of interest" description="Disordered" evidence="1">
    <location>
        <begin position="2222"/>
        <end position="2259"/>
    </location>
</feature>
<sequence length="2482" mass="272707">MQRVLPKKKKSEPKTAPHPVTTHAPSASSGHSSCSSDRRLAATSASSPSLARAALSASQSSAGSGRRHAATLYHHKSAGHAVLAGGAAATNAPPPRDQVVVGLSASTEDEVEDWSSDFLTSSGPRARWRRQDSVGAEFLLADTLYKRRSSSSSNGVAAAASAGRNRRGSEVGASSGSSGSVRHSGGAYQADEDDSRGLYSSYSSVKDAGRAGRTQASTDPPEGASDSDEDWDAEFGFDEQADATLGSSDSMDPTRRRAENGNFFLPNLHEVLDGETLPDDDEMDGVDGVALNLDGAQRRQRRPSEEPLFQRRRSDFHQSGASVDGSVDGIRSSMTSASASSSNAMEYALVDKLRLLEVANSSAYAVRIERYPKPSSTFSHLERDRTNFPSFTENKYERWLADLVVPDCAVVSQHMEAERNRLPPPRQLKNQQFHALVSLPFGREFVDTFFKQIAHYRYFGEDKENRELVRMYFEKVSTTGMTDESWAQNLSPVDLEYVVGCSVEILQEAARLYGPKPVVPLATHLSLSMLSTSSSASSQGNKTTIYWIQQFQDILVHCAEAFPQHSNVVALIELRYVCHHLAGFASGEYEYKWQICNQLPAFLPLESVVGDSASQIVNEVLQYYGALFQHLNTSPESRSNRYMGHKSPVEKRSSLADEARQYALSSDVICLQALIMCDIQSLYDSKSALAEISLPALEELLEFEDDEATVDPILVGLLPHNRDSRSSSSGSNPDYRDSGYERGDLSKGLGGWSASAKLFELLRPSSRTRNSALSFFYERISAGKFPLVKAKCASVLAGMHVSSTTSHGNLRVAETLAYEALRLLEACSKKFVAKLSKMPSLRSRDKAAPVSYLSIFNNDGLLSDLGREALESLGNVLIKNSKYRYGILCLEAAGALFSFLNQGCEYEKLDRLLCKLTLEADDVHRALPLHEKVTCAAQRHGNITVYVYLTQEMTKLWIREGNFTRAEEYLATACHFLRDHTNLLPPHFLSAVINGSYSSSEAPSSRSGTMMTATSSSVSSSLSGSFHLSSRSTGNASEVDTWLNHDINLHLLVRDVYRSSGRCLEGMRVLEHLLNYSSRLPRGKRTQLRMLLAEDALKMRMFDTCRHMFSVMEREATAFCDRLQENIKGFSGPGSSSGTGPGTSSSGGGRSLGGMGSEARYCFDMSFTLRYIVCRVKMYLKLGDFCNAYAWLSLAHVKNDRDNVRKQAQLYVLDGKVLRAFCREQQEREWELRRDGEEPSRRGRTGSTFVGSVVSPAQVEEMLKPLGVSLYGLNKDEKQRLNERMVQFATCVRDVDKADEQAQNAFWTAFDLYRVLDDSLYQLKVLLEIVSFMLAPIQRSFFALGSNQDDEMLKSHLHRRNSGKGSSEALELEDLGGDDTIEKTRKTLLEAQKLLRPALNLAEQVANPACFLRTLIFCSEVWVWLERIASYKSEKHLKEATAFWEEAVRIMKGVFFRRVAFHDVADAQMLHSSGFGNDFSMPYARGLNKGRFCVVPILNFSEGFIVKLEAMTLQLILAACQLQQFERVPEYVEETLLAHLDELLSARMCLSSIVHQLQTFRALQRSHKRLPPSGSTSNLAAAAAAVPSGSSVSVSSVGSSNSRSSSFSAVIPVPSPQMGGSGKQVASTPSPSGTGVAAGKRAGHKKNQSMSSISELLASNAPSPYKEGSASYGVPPGGLKISATPRTGLASLSERPNVPPTSTAAAKPGVIPHNGHPSTKKSSDRKPRRYTRERSRSAPQPAMPNYPSPNAELSYSRTGEGHPHEGGSMPVLAETGESSAGSLKRTSSVKFIDLGDLRSLPPGEDFVLGRSDGFGRDEGSSSNGAIGLCDFDEVQSEKLWWIFNLWRDAGSKYVDGKIETSEFRSRNLRYLRTLLDAFDPQQIAVLYFGGLESASTDSVVTPGGTRVPSDVNTGNPNGMLDFDVTRMNSHALIQDRQLVLSIGYEYSQYPPEVRTPFGTHPKLQFKVFDVRDGTTRAWRQEIPRPDWYLSEYDMLEAEEAAVGAGVLRTMRLLGAKLLVKLLGALLLENSVIVVGNSYPQIQEVTTSLLKLLEPFRWQHTFLPFVPVTSWRFLHDAAFQHAQAELAARPKSRRSFSRLSHDWRAWGSGSGSAAGSSHSSSRGSTDSLNGGGSSSTTASGAVESMEEEPPFLLGATADTWQSCLTFSKKCGNDPRLLSSCVVVVDLDDVDSLATDKTLRNAVPLPKKWRRQFLERIEKVTRQRQKMRLKMSRRHSSQQLVSSRGPTTPASASGLTSMRSPAGAYPPMDVALRSFDDALSTSRSGSSWMMTPVSASGVSDPDSNYQLTQSGVQPTDPNGLDERKHYDSECAAAFVSGVREFYDKLLVLCTEKERKAKGSKKKKSPSSSGHSKRQEIKSWFSSSHDFDAFVDNFQNTDLLEAFEKEKAAAQEEAQAQARAMHQLERQSSEHEQVSSTSSGRSATRFGTTPKSIVNSFTPQQLKSLGSFSSLTASNRSSGGQERRR</sequence>
<feature type="compositionally biased region" description="Low complexity" evidence="1">
    <location>
        <begin position="1594"/>
        <end position="1610"/>
    </location>
</feature>
<reference evidence="3" key="1">
    <citation type="submission" date="2021-02" db="EMBL/GenBank/DDBJ databases">
        <authorList>
            <person name="Palmer J.M."/>
        </authorList>
    </citation>
    <scope>NUCLEOTIDE SEQUENCE</scope>
    <source>
        <strain evidence="3">SCRP734</strain>
    </source>
</reference>
<dbReference type="PANTHER" id="PTHR15288:SF0">
    <property type="entry name" value="UDENN DOMAIN-CONTAINING PROTEIN"/>
    <property type="match status" value="1"/>
</dbReference>
<feature type="region of interest" description="Disordered" evidence="1">
    <location>
        <begin position="1594"/>
        <end position="1651"/>
    </location>
</feature>
<feature type="compositionally biased region" description="Polar residues" evidence="1">
    <location>
        <begin position="2437"/>
        <end position="2482"/>
    </location>
</feature>
<feature type="compositionally biased region" description="Basic residues" evidence="1">
    <location>
        <begin position="2222"/>
        <end position="2234"/>
    </location>
</feature>
<feature type="compositionally biased region" description="Low complexity" evidence="1">
    <location>
        <begin position="150"/>
        <end position="163"/>
    </location>
</feature>
<feature type="region of interest" description="Disordered" evidence="1">
    <location>
        <begin position="1690"/>
        <end position="1781"/>
    </location>
</feature>
<proteinExistence type="predicted"/>
<feature type="compositionally biased region" description="Low complexity" evidence="1">
    <location>
        <begin position="26"/>
        <end position="64"/>
    </location>
</feature>
<dbReference type="EMBL" id="JAGDFM010000325">
    <property type="protein sequence ID" value="KAG7379843.1"/>
    <property type="molecule type" value="Genomic_DNA"/>
</dbReference>
<feature type="compositionally biased region" description="Polar residues" evidence="1">
    <location>
        <begin position="2292"/>
        <end position="2314"/>
    </location>
</feature>
<dbReference type="PANTHER" id="PTHR15288">
    <property type="entry name" value="DENN DOMAIN-CONTAINING PROTEIN 2"/>
    <property type="match status" value="1"/>
</dbReference>
<evidence type="ECO:0000259" key="2">
    <source>
        <dbReference type="Pfam" id="PF02141"/>
    </source>
</evidence>
<feature type="compositionally biased region" description="Basic residues" evidence="1">
    <location>
        <begin position="65"/>
        <end position="78"/>
    </location>
</feature>
<dbReference type="Proteomes" id="UP000694044">
    <property type="component" value="Unassembled WGS sequence"/>
</dbReference>
<feature type="compositionally biased region" description="Gly residues" evidence="1">
    <location>
        <begin position="1131"/>
        <end position="1151"/>
    </location>
</feature>
<feature type="region of interest" description="Disordered" evidence="1">
    <location>
        <begin position="2292"/>
        <end position="2319"/>
    </location>
</feature>
<feature type="region of interest" description="Disordered" evidence="1">
    <location>
        <begin position="1"/>
        <end position="132"/>
    </location>
</feature>
<organism evidence="3 4">
    <name type="scientific">Phytophthora pseudosyringae</name>
    <dbReference type="NCBI Taxonomy" id="221518"/>
    <lineage>
        <taxon>Eukaryota</taxon>
        <taxon>Sar</taxon>
        <taxon>Stramenopiles</taxon>
        <taxon>Oomycota</taxon>
        <taxon>Peronosporomycetes</taxon>
        <taxon>Peronosporales</taxon>
        <taxon>Peronosporaceae</taxon>
        <taxon>Phytophthora</taxon>
    </lineage>
</organism>
<feature type="compositionally biased region" description="Low complexity" evidence="1">
    <location>
        <begin position="170"/>
        <end position="187"/>
    </location>
</feature>
<feature type="compositionally biased region" description="Basic and acidic residues" evidence="1">
    <location>
        <begin position="302"/>
        <end position="316"/>
    </location>
</feature>
<feature type="region of interest" description="Disordered" evidence="1">
    <location>
        <begin position="1130"/>
        <end position="1151"/>
    </location>
</feature>
<evidence type="ECO:0000256" key="1">
    <source>
        <dbReference type="SAM" id="MobiDB-lite"/>
    </source>
</evidence>
<dbReference type="Pfam" id="PF02141">
    <property type="entry name" value="DENN"/>
    <property type="match status" value="1"/>
</dbReference>
<dbReference type="InterPro" id="IPR051942">
    <property type="entry name" value="DENN_domain_containing_2"/>
</dbReference>
<keyword evidence="4" id="KW-1185">Reference proteome</keyword>
<feature type="compositionally biased region" description="Polar residues" evidence="1">
    <location>
        <begin position="2235"/>
        <end position="2257"/>
    </location>
</feature>
<evidence type="ECO:0000313" key="4">
    <source>
        <dbReference type="Proteomes" id="UP000694044"/>
    </source>
</evidence>
<name>A0A8T1VI69_9STRA</name>
<feature type="compositionally biased region" description="Basic residues" evidence="1">
    <location>
        <begin position="1"/>
        <end position="11"/>
    </location>
</feature>
<accession>A0A8T1VI69</accession>
<feature type="compositionally biased region" description="Acidic residues" evidence="1">
    <location>
        <begin position="225"/>
        <end position="241"/>
    </location>
</feature>
<feature type="compositionally biased region" description="Low complexity" evidence="1">
    <location>
        <begin position="2408"/>
        <end position="2417"/>
    </location>
</feature>